<gene>
    <name evidence="1" type="ORF">H4R34_001940</name>
</gene>
<name>A0A9W8B551_9FUNG</name>
<comment type="caution">
    <text evidence="1">The sequence shown here is derived from an EMBL/GenBank/DDBJ whole genome shotgun (WGS) entry which is preliminary data.</text>
</comment>
<keyword evidence="2" id="KW-1185">Reference proteome</keyword>
<organism evidence="1 2">
    <name type="scientific">Dimargaris verticillata</name>
    <dbReference type="NCBI Taxonomy" id="2761393"/>
    <lineage>
        <taxon>Eukaryota</taxon>
        <taxon>Fungi</taxon>
        <taxon>Fungi incertae sedis</taxon>
        <taxon>Zoopagomycota</taxon>
        <taxon>Kickxellomycotina</taxon>
        <taxon>Dimargaritomycetes</taxon>
        <taxon>Dimargaritales</taxon>
        <taxon>Dimargaritaceae</taxon>
        <taxon>Dimargaris</taxon>
    </lineage>
</organism>
<dbReference type="InterPro" id="IPR024368">
    <property type="entry name" value="Ecl1/2/3"/>
</dbReference>
<dbReference type="Pfam" id="PF12855">
    <property type="entry name" value="Ecl1"/>
    <property type="match status" value="1"/>
</dbReference>
<dbReference type="Proteomes" id="UP001151582">
    <property type="component" value="Unassembled WGS sequence"/>
</dbReference>
<sequence>MDINWCVVCDRHIDSVCTDSLALYCSEACRIADARSESLSSTAPTAQPVRTVSPTKSPLVAGTTPYAGMAYAAARPPAMATPRAATRPVSIQGARSPTPGTYYAYSPSPPSMAASSVNSAYSYRTTGYGASAGPYHQTSSLYRVSPPAFNLEQSGFARSSNNYCTGSGSMYLRTASS</sequence>
<dbReference type="AlphaFoldDB" id="A0A9W8B551"/>
<reference evidence="1" key="1">
    <citation type="submission" date="2022-07" db="EMBL/GenBank/DDBJ databases">
        <title>Phylogenomic reconstructions and comparative analyses of Kickxellomycotina fungi.</title>
        <authorList>
            <person name="Reynolds N.K."/>
            <person name="Stajich J.E."/>
            <person name="Barry K."/>
            <person name="Grigoriev I.V."/>
            <person name="Crous P."/>
            <person name="Smith M.E."/>
        </authorList>
    </citation>
    <scope>NUCLEOTIDE SEQUENCE</scope>
    <source>
        <strain evidence="1">RSA 567</strain>
    </source>
</reference>
<dbReference type="EMBL" id="JANBQB010000111">
    <property type="protein sequence ID" value="KAJ1981792.1"/>
    <property type="molecule type" value="Genomic_DNA"/>
</dbReference>
<dbReference type="OrthoDB" id="5599072at2759"/>
<evidence type="ECO:0000313" key="2">
    <source>
        <dbReference type="Proteomes" id="UP001151582"/>
    </source>
</evidence>
<accession>A0A9W8B551</accession>
<proteinExistence type="predicted"/>
<evidence type="ECO:0000313" key="1">
    <source>
        <dbReference type="EMBL" id="KAJ1981792.1"/>
    </source>
</evidence>
<protein>
    <submittedName>
        <fullName evidence="1">Uncharacterized protein</fullName>
    </submittedName>
</protein>